<dbReference type="Gene3D" id="3.40.50.300">
    <property type="entry name" value="P-loop containing nucleotide triphosphate hydrolases"/>
    <property type="match status" value="1"/>
</dbReference>
<evidence type="ECO:0000313" key="14">
    <source>
        <dbReference type="Proteomes" id="UP000317778"/>
    </source>
</evidence>
<dbReference type="NCBIfam" id="TIGR00487">
    <property type="entry name" value="IF-2"/>
    <property type="match status" value="1"/>
</dbReference>
<dbReference type="Pfam" id="PF00009">
    <property type="entry name" value="GTP_EFTU"/>
    <property type="match status" value="1"/>
</dbReference>
<evidence type="ECO:0000256" key="9">
    <source>
        <dbReference type="HAMAP-Rule" id="MF_00100"/>
    </source>
</evidence>
<proteinExistence type="inferred from homology"/>
<dbReference type="GO" id="GO:0003924">
    <property type="term" value="F:GTPase activity"/>
    <property type="evidence" value="ECO:0007669"/>
    <property type="project" value="UniProtKB-UniRule"/>
</dbReference>
<gene>
    <name evidence="9" type="primary">infB</name>
    <name evidence="13" type="ORF">CEE36_00985</name>
</gene>
<dbReference type="InterPro" id="IPR000795">
    <property type="entry name" value="T_Tr_GTP-bd_dom"/>
</dbReference>
<evidence type="ECO:0000256" key="11">
    <source>
        <dbReference type="SAM" id="MobiDB-lite"/>
    </source>
</evidence>
<protein>
    <recommendedName>
        <fullName evidence="3 9">Translation initiation factor IF-2</fullName>
    </recommendedName>
</protein>
<dbReference type="CDD" id="cd01887">
    <property type="entry name" value="IF2_eIF5B"/>
    <property type="match status" value="1"/>
</dbReference>
<feature type="region of interest" description="G-domain" evidence="9">
    <location>
        <begin position="219"/>
        <end position="367"/>
    </location>
</feature>
<dbReference type="InterPro" id="IPR009000">
    <property type="entry name" value="Transl_B-barrel_sf"/>
</dbReference>
<accession>A0A532VAW5</accession>
<dbReference type="FunFam" id="2.40.30.10:FF:000008">
    <property type="entry name" value="Translation initiation factor IF-2"/>
    <property type="match status" value="1"/>
</dbReference>
<evidence type="ECO:0000256" key="8">
    <source>
        <dbReference type="ARBA" id="ARBA00023134"/>
    </source>
</evidence>
<dbReference type="AlphaFoldDB" id="A0A532VAW5"/>
<dbReference type="FunFam" id="3.40.50.10050:FF:000001">
    <property type="entry name" value="Translation initiation factor IF-2"/>
    <property type="match status" value="1"/>
</dbReference>
<dbReference type="Proteomes" id="UP000317778">
    <property type="component" value="Unassembled WGS sequence"/>
</dbReference>
<dbReference type="InterPro" id="IPR027417">
    <property type="entry name" value="P-loop_NTPase"/>
</dbReference>
<dbReference type="InterPro" id="IPR000178">
    <property type="entry name" value="TF_IF2_bacterial-like"/>
</dbReference>
<dbReference type="Gene3D" id="2.40.30.10">
    <property type="entry name" value="Translation factors"/>
    <property type="match status" value="2"/>
</dbReference>
<evidence type="ECO:0000259" key="12">
    <source>
        <dbReference type="PROSITE" id="PS51722"/>
    </source>
</evidence>
<evidence type="ECO:0000256" key="3">
    <source>
        <dbReference type="ARBA" id="ARBA00020675"/>
    </source>
</evidence>
<evidence type="ECO:0000256" key="6">
    <source>
        <dbReference type="ARBA" id="ARBA00022741"/>
    </source>
</evidence>
<dbReference type="PANTHER" id="PTHR43381">
    <property type="entry name" value="TRANSLATION INITIATION FACTOR IF-2-RELATED"/>
    <property type="match status" value="1"/>
</dbReference>
<dbReference type="InterPro" id="IPR053905">
    <property type="entry name" value="EF-G-like_DII"/>
</dbReference>
<dbReference type="Pfam" id="PF03144">
    <property type="entry name" value="GTP_EFTU_D2"/>
    <property type="match status" value="1"/>
</dbReference>
<dbReference type="InterPro" id="IPR004161">
    <property type="entry name" value="EFTu-like_2"/>
</dbReference>
<comment type="similarity">
    <text evidence="2 9 10">Belongs to the TRAFAC class translation factor GTPase superfamily. Classic translation factor GTPase family. IF-2 subfamily.</text>
</comment>
<dbReference type="SUPFAM" id="SSF52156">
    <property type="entry name" value="Initiation factor IF2/eIF5b, domain 3"/>
    <property type="match status" value="1"/>
</dbReference>
<keyword evidence="5 9" id="KW-0396">Initiation factor</keyword>
<dbReference type="SUPFAM" id="SSF50447">
    <property type="entry name" value="Translation proteins"/>
    <property type="match status" value="2"/>
</dbReference>
<dbReference type="InterPro" id="IPR015760">
    <property type="entry name" value="TIF_IF2"/>
</dbReference>
<dbReference type="GO" id="GO:0003743">
    <property type="term" value="F:translation initiation factor activity"/>
    <property type="evidence" value="ECO:0007669"/>
    <property type="project" value="UniProtKB-UniRule"/>
</dbReference>
<dbReference type="EMBL" id="NJBO01000001">
    <property type="protein sequence ID" value="TKJ44346.1"/>
    <property type="molecule type" value="Genomic_DNA"/>
</dbReference>
<comment type="subcellular location">
    <subcellularLocation>
        <location evidence="1 9">Cytoplasm</location>
    </subcellularLocation>
</comment>
<dbReference type="GO" id="GO:0005829">
    <property type="term" value="C:cytosol"/>
    <property type="evidence" value="ECO:0007669"/>
    <property type="project" value="TreeGrafter"/>
</dbReference>
<feature type="region of interest" description="Disordered" evidence="11">
    <location>
        <begin position="56"/>
        <end position="133"/>
    </location>
</feature>
<dbReference type="Pfam" id="PF22042">
    <property type="entry name" value="EF-G_D2"/>
    <property type="match status" value="1"/>
</dbReference>
<dbReference type="PANTHER" id="PTHR43381:SF5">
    <property type="entry name" value="TR-TYPE G DOMAIN-CONTAINING PROTEIN"/>
    <property type="match status" value="1"/>
</dbReference>
<feature type="binding site" evidence="9">
    <location>
        <begin position="225"/>
        <end position="232"/>
    </location>
    <ligand>
        <name>GTP</name>
        <dbReference type="ChEBI" id="CHEBI:37565"/>
    </ligand>
</feature>
<dbReference type="InterPro" id="IPR005225">
    <property type="entry name" value="Small_GTP-bd"/>
</dbReference>
<feature type="binding site" evidence="9">
    <location>
        <begin position="271"/>
        <end position="275"/>
    </location>
    <ligand>
        <name>GTP</name>
        <dbReference type="ChEBI" id="CHEBI:37565"/>
    </ligand>
</feature>
<dbReference type="InterPro" id="IPR023115">
    <property type="entry name" value="TIF_IF2_dom3"/>
</dbReference>
<dbReference type="FunFam" id="3.40.50.300:FF:000019">
    <property type="entry name" value="Translation initiation factor IF-2"/>
    <property type="match status" value="1"/>
</dbReference>
<dbReference type="HAMAP" id="MF_00100_B">
    <property type="entry name" value="IF_2_B"/>
    <property type="match status" value="1"/>
</dbReference>
<organism evidence="13 14">
    <name type="scientific">candidate division TA06 bacterium B3_TA06</name>
    <dbReference type="NCBI Taxonomy" id="2012487"/>
    <lineage>
        <taxon>Bacteria</taxon>
        <taxon>Bacteria division TA06</taxon>
    </lineage>
</organism>
<evidence type="ECO:0000256" key="7">
    <source>
        <dbReference type="ARBA" id="ARBA00022917"/>
    </source>
</evidence>
<dbReference type="GO" id="GO:0005525">
    <property type="term" value="F:GTP binding"/>
    <property type="evidence" value="ECO:0007669"/>
    <property type="project" value="UniProtKB-KW"/>
</dbReference>
<comment type="caution">
    <text evidence="13">The sequence shown here is derived from an EMBL/GenBank/DDBJ whole genome shotgun (WGS) entry which is preliminary data.</text>
</comment>
<dbReference type="Pfam" id="PF04760">
    <property type="entry name" value="IF2_N"/>
    <property type="match status" value="1"/>
</dbReference>
<dbReference type="Pfam" id="PF11987">
    <property type="entry name" value="IF-2"/>
    <property type="match status" value="1"/>
</dbReference>
<feature type="compositionally biased region" description="Basic residues" evidence="11">
    <location>
        <begin position="58"/>
        <end position="79"/>
    </location>
</feature>
<dbReference type="InterPro" id="IPR044145">
    <property type="entry name" value="IF2_II"/>
</dbReference>
<evidence type="ECO:0000256" key="1">
    <source>
        <dbReference type="ARBA" id="ARBA00004496"/>
    </source>
</evidence>
<keyword evidence="4 9" id="KW-0963">Cytoplasm</keyword>
<keyword evidence="8 9" id="KW-0342">GTP-binding</keyword>
<dbReference type="CDD" id="cd03692">
    <property type="entry name" value="mtIF2_IVc"/>
    <property type="match status" value="1"/>
</dbReference>
<keyword evidence="6 9" id="KW-0547">Nucleotide-binding</keyword>
<name>A0A532VAW5_UNCT6</name>
<reference evidence="13 14" key="1">
    <citation type="submission" date="2017-06" db="EMBL/GenBank/DDBJ databases">
        <title>Novel microbial phyla capable of carbon fixation and sulfur reduction in deep-sea sediments.</title>
        <authorList>
            <person name="Huang J."/>
            <person name="Baker B."/>
            <person name="Wang Y."/>
        </authorList>
    </citation>
    <scope>NUCLEOTIDE SEQUENCE [LARGE SCALE GENOMIC DNA]</scope>
    <source>
        <strain evidence="13">B3_TA06</strain>
    </source>
</reference>
<evidence type="ECO:0000256" key="4">
    <source>
        <dbReference type="ARBA" id="ARBA00022490"/>
    </source>
</evidence>
<dbReference type="NCBIfam" id="TIGR00231">
    <property type="entry name" value="small_GTP"/>
    <property type="match status" value="1"/>
</dbReference>
<keyword evidence="7 9" id="KW-0648">Protein biosynthesis</keyword>
<dbReference type="Gene3D" id="3.40.50.10050">
    <property type="entry name" value="Translation initiation factor IF- 2, domain 3"/>
    <property type="match status" value="1"/>
</dbReference>
<evidence type="ECO:0000256" key="5">
    <source>
        <dbReference type="ARBA" id="ARBA00022540"/>
    </source>
</evidence>
<evidence type="ECO:0000256" key="10">
    <source>
        <dbReference type="RuleBase" id="RU000644"/>
    </source>
</evidence>
<dbReference type="SUPFAM" id="SSF52540">
    <property type="entry name" value="P-loop containing nucleoside triphosphate hydrolases"/>
    <property type="match status" value="1"/>
</dbReference>
<dbReference type="InterPro" id="IPR006847">
    <property type="entry name" value="IF2_N"/>
</dbReference>
<comment type="caution">
    <text evidence="9">Lacks conserved residue(s) required for the propagation of feature annotation.</text>
</comment>
<evidence type="ECO:0000256" key="2">
    <source>
        <dbReference type="ARBA" id="ARBA00007733"/>
    </source>
</evidence>
<evidence type="ECO:0000313" key="13">
    <source>
        <dbReference type="EMBL" id="TKJ44346.1"/>
    </source>
</evidence>
<dbReference type="InterPro" id="IPR036925">
    <property type="entry name" value="TIF_IF2_dom3_sf"/>
</dbReference>
<feature type="domain" description="Tr-type G" evidence="12">
    <location>
        <begin position="216"/>
        <end position="383"/>
    </location>
</feature>
<dbReference type="PROSITE" id="PS51722">
    <property type="entry name" value="G_TR_2"/>
    <property type="match status" value="1"/>
</dbReference>
<sequence>MAARKLKLFEAAEKLKLSSEALGRMMKGLGFKERGYTSYITPEEFEAVKAKLREEKQRIKRSMKKSKPPRRPSSARKPRRLSEEAVQKAVKQTLARMDHKRPKKRGGKRARPARKTRRAEEQAKIFEQQPQGLPRALREATVSEYMSVSELAHAFEVPPAEIVKRCVQMGVFVTINQRLDMDTISILAEEFNVKIEVEEEPVLQETAEEESLDVKTRPPVVVVLGHVDHGKTTLLDYIRKTRVAAQEAGMITQRIGAYTAQIKDFKIVFMDTPGHEAFTAMRARGASVADIAVLVVAADDGIKPQTIEAIDHAKAADLPIIVAITKSDLKTADPDKVKSQLTEHNILAEEYGGNTIVVPVSGITGDAVDDLLDAIQVTAMELDLKAPYEGRAKGVVVEAKLNTSKGTITTLIVKRGTLHRTDLYICGEWSGRVREMTDENGKRLAEATPGTPAQVLGVGGIVEPGETFEVVASERDARELAQRRKLMRRERTLASSSKLSLEAIQQQIQEGRVKELRIVLKGDVYGSVEALTSSFEGLSIEEVKVKVIHAGVGAINVTDVNLAEASGAVIIGFHVTAHADARDQAKREGIEIRNYNVIYDAIDDIRAAMLGMLEPEEEEVSLGRAEVRQVFHVSRIGTIAGSYVTEGKVTRDAKVRVYRSNDQLTESEIASLQRFEKSVKEVEAGYECGIRISEWDDLEEGDTLEFYTIVKRERT</sequence>
<comment type="function">
    <text evidence="9 10">One of the essential components for the initiation of protein synthesis. Protects formylmethionyl-tRNA from spontaneous hydrolysis and promotes its binding to the 30S ribosomal subunits. Also involved in the hydrolysis of GTP during the formation of the 70S ribosomal complex.</text>
</comment>
<dbReference type="CDD" id="cd03702">
    <property type="entry name" value="IF2_mtIF2_II"/>
    <property type="match status" value="1"/>
</dbReference>
<feature type="compositionally biased region" description="Basic residues" evidence="11">
    <location>
        <begin position="98"/>
        <end position="117"/>
    </location>
</feature>